<dbReference type="OrthoDB" id="6603132at2759"/>
<organism evidence="1 2">
    <name type="scientific">Aphis craccivora</name>
    <name type="common">Cowpea aphid</name>
    <dbReference type="NCBI Taxonomy" id="307492"/>
    <lineage>
        <taxon>Eukaryota</taxon>
        <taxon>Metazoa</taxon>
        <taxon>Ecdysozoa</taxon>
        <taxon>Arthropoda</taxon>
        <taxon>Hexapoda</taxon>
        <taxon>Insecta</taxon>
        <taxon>Pterygota</taxon>
        <taxon>Neoptera</taxon>
        <taxon>Paraneoptera</taxon>
        <taxon>Hemiptera</taxon>
        <taxon>Sternorrhyncha</taxon>
        <taxon>Aphidomorpha</taxon>
        <taxon>Aphidoidea</taxon>
        <taxon>Aphididae</taxon>
        <taxon>Aphidini</taxon>
        <taxon>Aphis</taxon>
        <taxon>Aphis</taxon>
    </lineage>
</organism>
<dbReference type="Proteomes" id="UP000478052">
    <property type="component" value="Unassembled WGS sequence"/>
</dbReference>
<accession>A0A6G0VW01</accession>
<proteinExistence type="predicted"/>
<sequence>MAKNKRTRMNTTTTSAFIQTKSAFNGLCQEFFKKNIDNIKKFREFLDISKLELMELFNKIVQNSPVKYNIKLEATYSIPNTEIKENRAFKTSARSLFQVDNIK</sequence>
<evidence type="ECO:0000313" key="1">
    <source>
        <dbReference type="EMBL" id="KAF0711912.1"/>
    </source>
</evidence>
<protein>
    <submittedName>
        <fullName evidence="1">Uncharacterized protein</fullName>
    </submittedName>
</protein>
<keyword evidence="2" id="KW-1185">Reference proteome</keyword>
<reference evidence="1 2" key="1">
    <citation type="submission" date="2019-08" db="EMBL/GenBank/DDBJ databases">
        <title>Whole genome of Aphis craccivora.</title>
        <authorList>
            <person name="Voronova N.V."/>
            <person name="Shulinski R.S."/>
            <person name="Bandarenka Y.V."/>
            <person name="Zhorov D.G."/>
            <person name="Warner D."/>
        </authorList>
    </citation>
    <scope>NUCLEOTIDE SEQUENCE [LARGE SCALE GENOMIC DNA]</scope>
    <source>
        <strain evidence="1">180601</strain>
        <tissue evidence="1">Whole Body</tissue>
    </source>
</reference>
<name>A0A6G0VW01_APHCR</name>
<evidence type="ECO:0000313" key="2">
    <source>
        <dbReference type="Proteomes" id="UP000478052"/>
    </source>
</evidence>
<dbReference type="EMBL" id="VUJU01011124">
    <property type="protein sequence ID" value="KAF0711912.1"/>
    <property type="molecule type" value="Genomic_DNA"/>
</dbReference>
<dbReference type="AlphaFoldDB" id="A0A6G0VW01"/>
<comment type="caution">
    <text evidence="1">The sequence shown here is derived from an EMBL/GenBank/DDBJ whole genome shotgun (WGS) entry which is preliminary data.</text>
</comment>
<gene>
    <name evidence="1" type="ORF">FWK35_00026286</name>
</gene>